<evidence type="ECO:0000256" key="1">
    <source>
        <dbReference type="ARBA" id="ARBA00023015"/>
    </source>
</evidence>
<evidence type="ECO:0000256" key="2">
    <source>
        <dbReference type="ARBA" id="ARBA00023125"/>
    </source>
</evidence>
<dbReference type="InterPro" id="IPR036390">
    <property type="entry name" value="WH_DNA-bd_sf"/>
</dbReference>
<dbReference type="Proteomes" id="UP001597417">
    <property type="component" value="Unassembled WGS sequence"/>
</dbReference>
<keyword evidence="1" id="KW-0805">Transcription regulation</keyword>
<name>A0ABW5FUX7_9PSEU</name>
<keyword evidence="2" id="KW-0238">DNA-binding</keyword>
<dbReference type="InterPro" id="IPR012318">
    <property type="entry name" value="HTH_CRP"/>
</dbReference>
<keyword evidence="3" id="KW-0804">Transcription</keyword>
<organism evidence="5 6">
    <name type="scientific">Amycolatopsis pigmentata</name>
    <dbReference type="NCBI Taxonomy" id="450801"/>
    <lineage>
        <taxon>Bacteria</taxon>
        <taxon>Bacillati</taxon>
        <taxon>Actinomycetota</taxon>
        <taxon>Actinomycetes</taxon>
        <taxon>Pseudonocardiales</taxon>
        <taxon>Pseudonocardiaceae</taxon>
        <taxon>Amycolatopsis</taxon>
    </lineage>
</organism>
<dbReference type="EMBL" id="JBHUKR010000007">
    <property type="protein sequence ID" value="MFD2417632.1"/>
    <property type="molecule type" value="Genomic_DNA"/>
</dbReference>
<keyword evidence="6" id="KW-1185">Reference proteome</keyword>
<dbReference type="SUPFAM" id="SSF46785">
    <property type="entry name" value="Winged helix' DNA-binding domain"/>
    <property type="match status" value="1"/>
</dbReference>
<evidence type="ECO:0000256" key="3">
    <source>
        <dbReference type="ARBA" id="ARBA00023163"/>
    </source>
</evidence>
<dbReference type="InterPro" id="IPR036388">
    <property type="entry name" value="WH-like_DNA-bd_sf"/>
</dbReference>
<reference evidence="6" key="1">
    <citation type="journal article" date="2019" name="Int. J. Syst. Evol. Microbiol.">
        <title>The Global Catalogue of Microorganisms (GCM) 10K type strain sequencing project: providing services to taxonomists for standard genome sequencing and annotation.</title>
        <authorList>
            <consortium name="The Broad Institute Genomics Platform"/>
            <consortium name="The Broad Institute Genome Sequencing Center for Infectious Disease"/>
            <person name="Wu L."/>
            <person name="Ma J."/>
        </authorList>
    </citation>
    <scope>NUCLEOTIDE SEQUENCE [LARGE SCALE GENOMIC DNA]</scope>
    <source>
        <strain evidence="6">CGMCC 4.7645</strain>
    </source>
</reference>
<accession>A0ABW5FUX7</accession>
<evidence type="ECO:0000313" key="5">
    <source>
        <dbReference type="EMBL" id="MFD2417632.1"/>
    </source>
</evidence>
<gene>
    <name evidence="5" type="ORF">ACFSXZ_14985</name>
</gene>
<dbReference type="CDD" id="cd00038">
    <property type="entry name" value="CAP_ED"/>
    <property type="match status" value="1"/>
</dbReference>
<dbReference type="Pfam" id="PF13545">
    <property type="entry name" value="HTH_Crp_2"/>
    <property type="match status" value="1"/>
</dbReference>
<dbReference type="RefSeq" id="WP_378265540.1">
    <property type="nucleotide sequence ID" value="NZ_JBHUKR010000007.1"/>
</dbReference>
<evidence type="ECO:0000259" key="4">
    <source>
        <dbReference type="PROSITE" id="PS50042"/>
    </source>
</evidence>
<dbReference type="Pfam" id="PF00027">
    <property type="entry name" value="cNMP_binding"/>
    <property type="match status" value="1"/>
</dbReference>
<dbReference type="PANTHER" id="PTHR24567:SF74">
    <property type="entry name" value="HTH-TYPE TRANSCRIPTIONAL REGULATOR ARCR"/>
    <property type="match status" value="1"/>
</dbReference>
<dbReference type="Gene3D" id="2.60.120.10">
    <property type="entry name" value="Jelly Rolls"/>
    <property type="match status" value="1"/>
</dbReference>
<comment type="caution">
    <text evidence="5">The sequence shown here is derived from an EMBL/GenBank/DDBJ whole genome shotgun (WGS) entry which is preliminary data.</text>
</comment>
<sequence>MSANLYARFCDRVSQPELTQLFRCGHSARYRAGQPLMGEGEPGDYVVIIRSGQVKVLARDGRGNDHLLGVRGPGELLGEMACIEDRARSATVLAHGQVTGVKIAKGAFLDFVVRHPRTALEVGRQAMIRLRAVERRQTQLVSRDVGTRLVRVLAEMAAIFASGPDAREVEIPLSHDELAQLAFVAKVSVQRKLRLLRERRLVTTRYGKVVVPCLSCFLHSAMAVAEGGKSSNAIMGCAGSTDCRLTRAFSP</sequence>
<proteinExistence type="predicted"/>
<dbReference type="InterPro" id="IPR014710">
    <property type="entry name" value="RmlC-like_jellyroll"/>
</dbReference>
<dbReference type="SMART" id="SM00100">
    <property type="entry name" value="cNMP"/>
    <property type="match status" value="1"/>
</dbReference>
<dbReference type="InterPro" id="IPR050397">
    <property type="entry name" value="Env_Response_Regulators"/>
</dbReference>
<protein>
    <submittedName>
        <fullName evidence="5">Crp/Fnr family transcriptional regulator</fullName>
    </submittedName>
</protein>
<dbReference type="PANTHER" id="PTHR24567">
    <property type="entry name" value="CRP FAMILY TRANSCRIPTIONAL REGULATORY PROTEIN"/>
    <property type="match status" value="1"/>
</dbReference>
<evidence type="ECO:0000313" key="6">
    <source>
        <dbReference type="Proteomes" id="UP001597417"/>
    </source>
</evidence>
<dbReference type="PROSITE" id="PS50042">
    <property type="entry name" value="CNMP_BINDING_3"/>
    <property type="match status" value="1"/>
</dbReference>
<dbReference type="InterPro" id="IPR018490">
    <property type="entry name" value="cNMP-bd_dom_sf"/>
</dbReference>
<feature type="domain" description="Cyclic nucleotide-binding" evidence="4">
    <location>
        <begin position="9"/>
        <end position="112"/>
    </location>
</feature>
<dbReference type="InterPro" id="IPR000595">
    <property type="entry name" value="cNMP-bd_dom"/>
</dbReference>
<dbReference type="Gene3D" id="1.10.10.10">
    <property type="entry name" value="Winged helix-like DNA-binding domain superfamily/Winged helix DNA-binding domain"/>
    <property type="match status" value="1"/>
</dbReference>
<dbReference type="SUPFAM" id="SSF51206">
    <property type="entry name" value="cAMP-binding domain-like"/>
    <property type="match status" value="1"/>
</dbReference>